<gene>
    <name evidence="1" type="ORF">SDC9_144454</name>
</gene>
<accession>A0A645E6U8</accession>
<organism evidence="1">
    <name type="scientific">bioreactor metagenome</name>
    <dbReference type="NCBI Taxonomy" id="1076179"/>
    <lineage>
        <taxon>unclassified sequences</taxon>
        <taxon>metagenomes</taxon>
        <taxon>ecological metagenomes</taxon>
    </lineage>
</organism>
<name>A0A645E6U8_9ZZZZ</name>
<proteinExistence type="predicted"/>
<protein>
    <submittedName>
        <fullName evidence="1">Uncharacterized protein</fullName>
    </submittedName>
</protein>
<sequence>MSELPDSLPDKPSMTPGFTITAFKPFSIPFQTSCSALYLLKAYIVLCSFSVQGVCSSIRCFPEAKPHAAMELTKQNFLTFIFNANSTILRVPSTFVSVNSFPPLLSDTIAAQWYISSTPSNASSRDILSLISPIRHSILCMKSSGRTV</sequence>
<dbReference type="AlphaFoldDB" id="A0A645E6U8"/>
<comment type="caution">
    <text evidence="1">The sequence shown here is derived from an EMBL/GenBank/DDBJ whole genome shotgun (WGS) entry which is preliminary data.</text>
</comment>
<reference evidence="1" key="1">
    <citation type="submission" date="2019-08" db="EMBL/GenBank/DDBJ databases">
        <authorList>
            <person name="Kucharzyk K."/>
            <person name="Murdoch R.W."/>
            <person name="Higgins S."/>
            <person name="Loffler F."/>
        </authorList>
    </citation>
    <scope>NUCLEOTIDE SEQUENCE</scope>
</reference>
<dbReference type="EMBL" id="VSSQ01043581">
    <property type="protein sequence ID" value="MPM97281.1"/>
    <property type="molecule type" value="Genomic_DNA"/>
</dbReference>
<evidence type="ECO:0000313" key="1">
    <source>
        <dbReference type="EMBL" id="MPM97281.1"/>
    </source>
</evidence>